<evidence type="ECO:0000256" key="4">
    <source>
        <dbReference type="ARBA" id="ARBA00023163"/>
    </source>
</evidence>
<dbReference type="Gene3D" id="3.40.190.290">
    <property type="match status" value="1"/>
</dbReference>
<dbReference type="InterPro" id="IPR005119">
    <property type="entry name" value="LysR_subst-bd"/>
</dbReference>
<organism evidence="6 7">
    <name type="scientific">Microtetraspora fusca</name>
    <dbReference type="NCBI Taxonomy" id="1997"/>
    <lineage>
        <taxon>Bacteria</taxon>
        <taxon>Bacillati</taxon>
        <taxon>Actinomycetota</taxon>
        <taxon>Actinomycetes</taxon>
        <taxon>Streptosporangiales</taxon>
        <taxon>Streptosporangiaceae</taxon>
        <taxon>Microtetraspora</taxon>
    </lineage>
</organism>
<evidence type="ECO:0000313" key="7">
    <source>
        <dbReference type="Proteomes" id="UP001602119"/>
    </source>
</evidence>
<dbReference type="Proteomes" id="UP001602119">
    <property type="component" value="Unassembled WGS sequence"/>
</dbReference>
<dbReference type="Pfam" id="PF03466">
    <property type="entry name" value="LysR_substrate"/>
    <property type="match status" value="1"/>
</dbReference>
<dbReference type="InterPro" id="IPR000847">
    <property type="entry name" value="LysR_HTH_N"/>
</dbReference>
<dbReference type="Gene3D" id="1.10.10.10">
    <property type="entry name" value="Winged helix-like DNA-binding domain superfamily/Winged helix DNA-binding domain"/>
    <property type="match status" value="1"/>
</dbReference>
<evidence type="ECO:0000259" key="5">
    <source>
        <dbReference type="PROSITE" id="PS50931"/>
    </source>
</evidence>
<dbReference type="PROSITE" id="PS50931">
    <property type="entry name" value="HTH_LYSR"/>
    <property type="match status" value="1"/>
</dbReference>
<evidence type="ECO:0000256" key="3">
    <source>
        <dbReference type="ARBA" id="ARBA00023125"/>
    </source>
</evidence>
<dbReference type="RefSeq" id="WP_066942402.1">
    <property type="nucleotide sequence ID" value="NZ_BBYK01000050.1"/>
</dbReference>
<keyword evidence="3" id="KW-0238">DNA-binding</keyword>
<gene>
    <name evidence="6" type="primary">cynR</name>
    <name evidence="6" type="ORF">ACFY05_38225</name>
</gene>
<keyword evidence="7" id="KW-1185">Reference proteome</keyword>
<dbReference type="InterPro" id="IPR050950">
    <property type="entry name" value="HTH-type_LysR_regulators"/>
</dbReference>
<dbReference type="NCBIfam" id="NF008416">
    <property type="entry name" value="PRK11242.1"/>
    <property type="match status" value="1"/>
</dbReference>
<protein>
    <submittedName>
        <fullName evidence="6">Transcriptional regulator CynR</fullName>
    </submittedName>
</protein>
<name>A0ABW6VH64_MICFU</name>
<keyword evidence="4" id="KW-0804">Transcription</keyword>
<dbReference type="PANTHER" id="PTHR30419">
    <property type="entry name" value="HTH-TYPE TRANSCRIPTIONAL REGULATOR YBHD"/>
    <property type="match status" value="1"/>
</dbReference>
<dbReference type="PRINTS" id="PR00039">
    <property type="entry name" value="HTHLYSR"/>
</dbReference>
<comment type="similarity">
    <text evidence="1">Belongs to the LysR transcriptional regulatory family.</text>
</comment>
<dbReference type="Pfam" id="PF00126">
    <property type="entry name" value="HTH_1"/>
    <property type="match status" value="1"/>
</dbReference>
<dbReference type="InterPro" id="IPR036388">
    <property type="entry name" value="WH-like_DNA-bd_sf"/>
</dbReference>
<feature type="domain" description="HTH lysR-type" evidence="5">
    <location>
        <begin position="3"/>
        <end position="60"/>
    </location>
</feature>
<accession>A0ABW6VH64</accession>
<dbReference type="SUPFAM" id="SSF53850">
    <property type="entry name" value="Periplasmic binding protein-like II"/>
    <property type="match status" value="1"/>
</dbReference>
<dbReference type="EMBL" id="JBIAXI010000035">
    <property type="protein sequence ID" value="MFF4778677.1"/>
    <property type="molecule type" value="Genomic_DNA"/>
</dbReference>
<evidence type="ECO:0000256" key="2">
    <source>
        <dbReference type="ARBA" id="ARBA00023015"/>
    </source>
</evidence>
<keyword evidence="2" id="KW-0805">Transcription regulation</keyword>
<reference evidence="6 7" key="1">
    <citation type="submission" date="2024-10" db="EMBL/GenBank/DDBJ databases">
        <title>The Natural Products Discovery Center: Release of the First 8490 Sequenced Strains for Exploring Actinobacteria Biosynthetic Diversity.</title>
        <authorList>
            <person name="Kalkreuter E."/>
            <person name="Kautsar S.A."/>
            <person name="Yang D."/>
            <person name="Bader C.D."/>
            <person name="Teijaro C.N."/>
            <person name="Fluegel L."/>
            <person name="Davis C.M."/>
            <person name="Simpson J.R."/>
            <person name="Lauterbach L."/>
            <person name="Steele A.D."/>
            <person name="Gui C."/>
            <person name="Meng S."/>
            <person name="Li G."/>
            <person name="Viehrig K."/>
            <person name="Ye F."/>
            <person name="Su P."/>
            <person name="Kiefer A.F."/>
            <person name="Nichols A."/>
            <person name="Cepeda A.J."/>
            <person name="Yan W."/>
            <person name="Fan B."/>
            <person name="Jiang Y."/>
            <person name="Adhikari A."/>
            <person name="Zheng C.-J."/>
            <person name="Schuster L."/>
            <person name="Cowan T.M."/>
            <person name="Smanski M.J."/>
            <person name="Chevrette M.G."/>
            <person name="De Carvalho L.P.S."/>
            <person name="Shen B."/>
        </authorList>
    </citation>
    <scope>NUCLEOTIDE SEQUENCE [LARGE SCALE GENOMIC DNA]</scope>
    <source>
        <strain evidence="6 7">NPDC001281</strain>
    </source>
</reference>
<dbReference type="InterPro" id="IPR036390">
    <property type="entry name" value="WH_DNA-bd_sf"/>
</dbReference>
<evidence type="ECO:0000313" key="6">
    <source>
        <dbReference type="EMBL" id="MFF4778677.1"/>
    </source>
</evidence>
<dbReference type="SUPFAM" id="SSF46785">
    <property type="entry name" value="Winged helix' DNA-binding domain"/>
    <property type="match status" value="1"/>
</dbReference>
<comment type="caution">
    <text evidence="6">The sequence shown here is derived from an EMBL/GenBank/DDBJ whole genome shotgun (WGS) entry which is preliminary data.</text>
</comment>
<proteinExistence type="inferred from homology"/>
<sequence>MAPELRHLRYLIAVAEHGNFTRAAEDLRVSQPTLSQQIKQLERVVGVQLLDRSGRSVRLTDAGEAYVHYARRALRDLSAAERAVVDVADLSRGSLRLAVTPTFTAYLVGPLIAEMHARHPGITLDVKDMTQDHIESGLLADELDLGIAFDGQHLPGVSGTALFTETLSLVVGADHSDGEQVRPMPAHDLAKRRLALLSGEFATRGHIDAYFRRQRVSPRVVVEANSVQALIEIVQRGSVATVLPDAVTHDHPALRPIPLAPALPTRTVTLLRRENAYQSAAARAFAAVVADHVRARGYAPA</sequence>
<evidence type="ECO:0000256" key="1">
    <source>
        <dbReference type="ARBA" id="ARBA00009437"/>
    </source>
</evidence>